<evidence type="ECO:0000256" key="1">
    <source>
        <dbReference type="SAM" id="MobiDB-lite"/>
    </source>
</evidence>
<keyword evidence="3" id="KW-1185">Reference proteome</keyword>
<feature type="compositionally biased region" description="Basic residues" evidence="1">
    <location>
        <begin position="37"/>
        <end position="47"/>
    </location>
</feature>
<feature type="compositionally biased region" description="Low complexity" evidence="1">
    <location>
        <begin position="54"/>
        <end position="64"/>
    </location>
</feature>
<dbReference type="EMBL" id="KZ613947">
    <property type="protein sequence ID" value="PMD38877.1"/>
    <property type="molecule type" value="Genomic_DNA"/>
</dbReference>
<sequence length="161" mass="17285">MAMSRNVRKKEELKRAATRVAGGKGSKSASTSGTMKAKAKAKAKAPKANRANLSSSSSSTTTTTPRSWPAPSHGRTSPYQPTGQKGGHYPKLRGNPPPNIGGDEWDKLYNCANSWRYARSPDDTQVEDAKAARENGSTRDFAIEGLILANRLPVGFIDNNP</sequence>
<evidence type="ECO:0000313" key="2">
    <source>
        <dbReference type="EMBL" id="PMD38877.1"/>
    </source>
</evidence>
<feature type="compositionally biased region" description="Polar residues" evidence="1">
    <location>
        <begin position="74"/>
        <end position="83"/>
    </location>
</feature>
<dbReference type="OrthoDB" id="3563901at2759"/>
<gene>
    <name evidence="2" type="ORF">L207DRAFT_567228</name>
</gene>
<dbReference type="Proteomes" id="UP000235786">
    <property type="component" value="Unassembled WGS sequence"/>
</dbReference>
<feature type="compositionally biased region" description="Low complexity" evidence="1">
    <location>
        <begin position="26"/>
        <end position="36"/>
    </location>
</feature>
<protein>
    <submittedName>
        <fullName evidence="2">Uncharacterized protein</fullName>
    </submittedName>
</protein>
<proteinExistence type="predicted"/>
<feature type="region of interest" description="Disordered" evidence="1">
    <location>
        <begin position="1"/>
        <end position="105"/>
    </location>
</feature>
<reference evidence="2 3" key="1">
    <citation type="submission" date="2016-04" db="EMBL/GenBank/DDBJ databases">
        <title>A degradative enzymes factory behind the ericoid mycorrhizal symbiosis.</title>
        <authorList>
            <consortium name="DOE Joint Genome Institute"/>
            <person name="Martino E."/>
            <person name="Morin E."/>
            <person name="Grelet G."/>
            <person name="Kuo A."/>
            <person name="Kohler A."/>
            <person name="Daghino S."/>
            <person name="Barry K."/>
            <person name="Choi C."/>
            <person name="Cichocki N."/>
            <person name="Clum A."/>
            <person name="Copeland A."/>
            <person name="Hainaut M."/>
            <person name="Haridas S."/>
            <person name="Labutti K."/>
            <person name="Lindquist E."/>
            <person name="Lipzen A."/>
            <person name="Khouja H.-R."/>
            <person name="Murat C."/>
            <person name="Ohm R."/>
            <person name="Olson A."/>
            <person name="Spatafora J."/>
            <person name="Veneault-Fourrey C."/>
            <person name="Henrissat B."/>
            <person name="Grigoriev I."/>
            <person name="Martin F."/>
            <person name="Perotto S."/>
        </authorList>
    </citation>
    <scope>NUCLEOTIDE SEQUENCE [LARGE SCALE GENOMIC DNA]</scope>
    <source>
        <strain evidence="2 3">F</strain>
    </source>
</reference>
<organism evidence="2 3">
    <name type="scientific">Hyaloscypha variabilis (strain UAMH 11265 / GT02V1 / F)</name>
    <name type="common">Meliniomyces variabilis</name>
    <dbReference type="NCBI Taxonomy" id="1149755"/>
    <lineage>
        <taxon>Eukaryota</taxon>
        <taxon>Fungi</taxon>
        <taxon>Dikarya</taxon>
        <taxon>Ascomycota</taxon>
        <taxon>Pezizomycotina</taxon>
        <taxon>Leotiomycetes</taxon>
        <taxon>Helotiales</taxon>
        <taxon>Hyaloscyphaceae</taxon>
        <taxon>Hyaloscypha</taxon>
        <taxon>Hyaloscypha variabilis</taxon>
    </lineage>
</organism>
<dbReference type="AlphaFoldDB" id="A0A2J6RK58"/>
<evidence type="ECO:0000313" key="3">
    <source>
        <dbReference type="Proteomes" id="UP000235786"/>
    </source>
</evidence>
<name>A0A2J6RK58_HYAVF</name>
<accession>A0A2J6RK58</accession>